<keyword evidence="8" id="KW-1185">Reference proteome</keyword>
<dbReference type="EMBL" id="CAJZAI010000001">
    <property type="protein sequence ID" value="CAG9165101.1"/>
    <property type="molecule type" value="Genomic_DNA"/>
</dbReference>
<dbReference type="PANTHER" id="PTHR43464:SF19">
    <property type="entry name" value="UBIQUINONE BIOSYNTHESIS O-METHYLTRANSFERASE, MITOCHONDRIAL"/>
    <property type="match status" value="1"/>
</dbReference>
<comment type="similarity">
    <text evidence="5">Belongs to the methyltransferase superfamily. UbiG/COQ3 family.</text>
</comment>
<evidence type="ECO:0000256" key="4">
    <source>
        <dbReference type="ARBA" id="ARBA00022691"/>
    </source>
</evidence>
<evidence type="ECO:0000256" key="5">
    <source>
        <dbReference type="HAMAP-Rule" id="MF_00472"/>
    </source>
</evidence>
<name>A0ABM8WCS3_9BURK</name>
<evidence type="ECO:0000256" key="2">
    <source>
        <dbReference type="ARBA" id="ARBA00022679"/>
    </source>
</evidence>
<comment type="caution">
    <text evidence="7">The sequence shown here is derived from an EMBL/GenBank/DDBJ whole genome shotgun (WGS) entry which is preliminary data.</text>
</comment>
<dbReference type="Gene3D" id="3.40.50.150">
    <property type="entry name" value="Vaccinia Virus protein VP39"/>
    <property type="match status" value="1"/>
</dbReference>
<dbReference type="EC" id="2.1.1.222" evidence="5"/>
<evidence type="ECO:0000256" key="1">
    <source>
        <dbReference type="ARBA" id="ARBA00022603"/>
    </source>
</evidence>
<dbReference type="GO" id="GO:0032259">
    <property type="term" value="P:methylation"/>
    <property type="evidence" value="ECO:0007669"/>
    <property type="project" value="UniProtKB-KW"/>
</dbReference>
<keyword evidence="3 5" id="KW-0831">Ubiquinone biosynthesis</keyword>
<gene>
    <name evidence="5 7" type="primary">ubiG</name>
    <name evidence="7" type="ORF">LMG23992_00249</name>
</gene>
<keyword evidence="1 5" id="KW-0489">Methyltransferase</keyword>
<dbReference type="Proteomes" id="UP000727654">
    <property type="component" value="Unassembled WGS sequence"/>
</dbReference>
<feature type="binding site" evidence="5">
    <location>
        <position position="92"/>
    </location>
    <ligand>
        <name>S-adenosyl-L-methionine</name>
        <dbReference type="ChEBI" id="CHEBI:59789"/>
    </ligand>
</feature>
<keyword evidence="4 5" id="KW-0949">S-adenosyl-L-methionine</keyword>
<dbReference type="InterPro" id="IPR010233">
    <property type="entry name" value="UbiG_MeTrfase"/>
</dbReference>
<feature type="binding site" evidence="5">
    <location>
        <position position="71"/>
    </location>
    <ligand>
        <name>S-adenosyl-L-methionine</name>
        <dbReference type="ChEBI" id="CHEBI:59789"/>
    </ligand>
</feature>
<organism evidence="7 8">
    <name type="scientific">Cupriavidus laharis</name>
    <dbReference type="NCBI Taxonomy" id="151654"/>
    <lineage>
        <taxon>Bacteria</taxon>
        <taxon>Pseudomonadati</taxon>
        <taxon>Pseudomonadota</taxon>
        <taxon>Betaproteobacteria</taxon>
        <taxon>Burkholderiales</taxon>
        <taxon>Burkholderiaceae</taxon>
        <taxon>Cupriavidus</taxon>
    </lineage>
</organism>
<comment type="function">
    <text evidence="5">O-methyltransferase that catalyzes the 2 O-methylation steps in the ubiquinone biosynthetic pathway.</text>
</comment>
<evidence type="ECO:0000313" key="7">
    <source>
        <dbReference type="EMBL" id="CAG9165101.1"/>
    </source>
</evidence>
<keyword evidence="7" id="KW-0830">Ubiquinone</keyword>
<feature type="binding site" evidence="5">
    <location>
        <position position="136"/>
    </location>
    <ligand>
        <name>S-adenosyl-L-methionine</name>
        <dbReference type="ChEBI" id="CHEBI:59789"/>
    </ligand>
</feature>
<dbReference type="InterPro" id="IPR029063">
    <property type="entry name" value="SAM-dependent_MTases_sf"/>
</dbReference>
<accession>A0ABM8WCS3</accession>
<dbReference type="GO" id="GO:0102208">
    <property type="term" value="F:2-polyprenyl-6-hydroxyphenol methylase activity"/>
    <property type="evidence" value="ECO:0007669"/>
    <property type="project" value="UniProtKB-EC"/>
</dbReference>
<dbReference type="NCBIfam" id="TIGR01983">
    <property type="entry name" value="UbiG"/>
    <property type="match status" value="1"/>
</dbReference>
<proteinExistence type="inferred from homology"/>
<comment type="catalytic activity">
    <reaction evidence="5">
        <text>a 3-(all-trans-polyprenyl)benzene-1,2-diol + S-adenosyl-L-methionine = a 2-methoxy-6-(all-trans-polyprenyl)phenol + S-adenosyl-L-homocysteine + H(+)</text>
        <dbReference type="Rhea" id="RHEA:31411"/>
        <dbReference type="Rhea" id="RHEA-COMP:9550"/>
        <dbReference type="Rhea" id="RHEA-COMP:9551"/>
        <dbReference type="ChEBI" id="CHEBI:15378"/>
        <dbReference type="ChEBI" id="CHEBI:57856"/>
        <dbReference type="ChEBI" id="CHEBI:59789"/>
        <dbReference type="ChEBI" id="CHEBI:62729"/>
        <dbReference type="ChEBI" id="CHEBI:62731"/>
        <dbReference type="EC" id="2.1.1.222"/>
    </reaction>
</comment>
<dbReference type="Pfam" id="PF13489">
    <property type="entry name" value="Methyltransf_23"/>
    <property type="match status" value="1"/>
</dbReference>
<reference evidence="7 8" key="1">
    <citation type="submission" date="2021-08" db="EMBL/GenBank/DDBJ databases">
        <authorList>
            <person name="Peeters C."/>
        </authorList>
    </citation>
    <scope>NUCLEOTIDE SEQUENCE [LARGE SCALE GENOMIC DNA]</scope>
    <source>
        <strain evidence="7 8">LMG 23992</strain>
    </source>
</reference>
<dbReference type="SUPFAM" id="SSF53335">
    <property type="entry name" value="S-adenosyl-L-methionine-dependent methyltransferases"/>
    <property type="match status" value="1"/>
</dbReference>
<evidence type="ECO:0000256" key="6">
    <source>
        <dbReference type="SAM" id="MobiDB-lite"/>
    </source>
</evidence>
<evidence type="ECO:0000256" key="3">
    <source>
        <dbReference type="ARBA" id="ARBA00022688"/>
    </source>
</evidence>
<dbReference type="PANTHER" id="PTHR43464">
    <property type="entry name" value="METHYLTRANSFERASE"/>
    <property type="match status" value="1"/>
</dbReference>
<sequence length="249" mass="27028">MTSPTQALPPSAANPAGRNADPKEIDKFSELAHRWWDPNSEFKPLHDLNPLRLGWIDGIAGLAGKKVVDIGCGGGILSESMARLGAHVRGIDLSSKALRVADLHSLESGVAITYEEIAAEALAAREPGSVDVVTCMEMLEHVPDPSSIVQACATLVRPGGYVFASTINRNLKAYLMAIVGAEYILQMLPRGTHDYEKFITPSELARFARNVGLDLIEMRGMTYNPLSQVYSLGGDTDVNYMMAFRRVAK</sequence>
<keyword evidence="2 5" id="KW-0808">Transferase</keyword>
<protein>
    <recommendedName>
        <fullName evidence="5">Ubiquinone biosynthesis O-methyltransferase</fullName>
    </recommendedName>
    <alternativeName>
        <fullName evidence="5">2-polyprenyl-6-hydroxyphenol methylase</fullName>
        <ecNumber evidence="5">2.1.1.222</ecNumber>
    </alternativeName>
    <alternativeName>
        <fullName evidence="5">3-demethylubiquinone 3-O-methyltransferase</fullName>
        <ecNumber evidence="5">2.1.1.64</ecNumber>
    </alternativeName>
</protein>
<dbReference type="CDD" id="cd02440">
    <property type="entry name" value="AdoMet_MTases"/>
    <property type="match status" value="1"/>
</dbReference>
<evidence type="ECO:0000313" key="8">
    <source>
        <dbReference type="Proteomes" id="UP000727654"/>
    </source>
</evidence>
<dbReference type="HAMAP" id="MF_00472">
    <property type="entry name" value="UbiG"/>
    <property type="match status" value="1"/>
</dbReference>
<dbReference type="RefSeq" id="WP_224077973.1">
    <property type="nucleotide sequence ID" value="NZ_CAJZAI010000001.1"/>
</dbReference>
<dbReference type="EC" id="2.1.1.64" evidence="5"/>
<feature type="region of interest" description="Disordered" evidence="6">
    <location>
        <begin position="1"/>
        <end position="22"/>
    </location>
</feature>
<comment type="catalytic activity">
    <reaction evidence="5">
        <text>a 3-demethylubiquinol + S-adenosyl-L-methionine = a ubiquinol + S-adenosyl-L-homocysteine + H(+)</text>
        <dbReference type="Rhea" id="RHEA:44380"/>
        <dbReference type="Rhea" id="RHEA-COMP:9566"/>
        <dbReference type="Rhea" id="RHEA-COMP:10914"/>
        <dbReference type="ChEBI" id="CHEBI:15378"/>
        <dbReference type="ChEBI" id="CHEBI:17976"/>
        <dbReference type="ChEBI" id="CHEBI:57856"/>
        <dbReference type="ChEBI" id="CHEBI:59789"/>
        <dbReference type="ChEBI" id="CHEBI:84422"/>
        <dbReference type="EC" id="2.1.1.64"/>
    </reaction>
</comment>
<feature type="binding site" evidence="5">
    <location>
        <position position="52"/>
    </location>
    <ligand>
        <name>S-adenosyl-L-methionine</name>
        <dbReference type="ChEBI" id="CHEBI:59789"/>
    </ligand>
</feature>
<comment type="pathway">
    <text evidence="5">Cofactor biosynthesis; ubiquinone biosynthesis.</text>
</comment>